<evidence type="ECO:0000313" key="1">
    <source>
        <dbReference type="EMBL" id="ABB38971.1"/>
    </source>
</evidence>
<accession>Q30ZC5</accession>
<protein>
    <submittedName>
        <fullName evidence="1">Uncharacterized protein</fullName>
    </submittedName>
</protein>
<dbReference type="EMBL" id="CP000112">
    <property type="protein sequence ID" value="ABB38971.1"/>
    <property type="molecule type" value="Genomic_DNA"/>
</dbReference>
<evidence type="ECO:0000313" key="2">
    <source>
        <dbReference type="Proteomes" id="UP000002710"/>
    </source>
</evidence>
<dbReference type="KEGG" id="dde:Dde_2174"/>
<dbReference type="AlphaFoldDB" id="Q30ZC5"/>
<organism evidence="1 2">
    <name type="scientific">Oleidesulfovibrio alaskensis (strain ATCC BAA-1058 / DSM 17464 / G20)</name>
    <name type="common">Desulfovibrio alaskensis</name>
    <dbReference type="NCBI Taxonomy" id="207559"/>
    <lineage>
        <taxon>Bacteria</taxon>
        <taxon>Pseudomonadati</taxon>
        <taxon>Thermodesulfobacteriota</taxon>
        <taxon>Desulfovibrionia</taxon>
        <taxon>Desulfovibrionales</taxon>
        <taxon>Desulfovibrionaceae</taxon>
        <taxon>Oleidesulfovibrio</taxon>
    </lineage>
</organism>
<reference evidence="1 2" key="1">
    <citation type="journal article" date="2011" name="J. Bacteriol.">
        <title>Complete genome sequence and updated annotation of Desulfovibrio alaskensis G20.</title>
        <authorList>
            <person name="Hauser L.J."/>
            <person name="Land M.L."/>
            <person name="Brown S.D."/>
            <person name="Larimer F."/>
            <person name="Keller K.L."/>
            <person name="Rapp-Giles B.J."/>
            <person name="Price M.N."/>
            <person name="Lin M."/>
            <person name="Bruce D.C."/>
            <person name="Detter J.C."/>
            <person name="Tapia R."/>
            <person name="Han C.S."/>
            <person name="Goodwin L.A."/>
            <person name="Cheng J.F."/>
            <person name="Pitluck S."/>
            <person name="Copeland A."/>
            <person name="Lucas S."/>
            <person name="Nolan M."/>
            <person name="Lapidus A.L."/>
            <person name="Palumbo A.V."/>
            <person name="Wall J.D."/>
        </authorList>
    </citation>
    <scope>NUCLEOTIDE SEQUENCE [LARGE SCALE GENOMIC DNA]</scope>
    <source>
        <strain evidence="2">ATCC BAA 1058 / DSM 17464 / G20</strain>
    </source>
</reference>
<gene>
    <name evidence="1" type="ordered locus">Dde_2174</name>
</gene>
<dbReference type="Proteomes" id="UP000002710">
    <property type="component" value="Chromosome"/>
</dbReference>
<keyword evidence="2" id="KW-1185">Reference proteome</keyword>
<dbReference type="HOGENOM" id="CLU_958872_0_0_7"/>
<sequence>MPVNNDRTCSEPPVVAVPCMHPVVPETGTGALSLPQVRFFNPGLAPLYGSEDDERCSFTPAGLPFTGAAARACLHELASLAETFGNSRDLVVFALDNEKAQDHAHKHAGQQELADLEAFVAAGGGSFAPAAPHETLMKNPLVEAQKTLLLAYSLEESVSELETLQSRYESSLASMGDLLGAERDADLQELAGLAGAPSALEGRGTDIMRLSWRVVLDNMAVFLPEGTVLVTDDDGMKDVLAAMEETAALDAQEAAALCSAWDDSALAAAGRLMKVQAPLWRILGHGRVPEGRDWQQTVFTVVFGAES</sequence>
<name>Q30ZC5_OLEA2</name>
<dbReference type="STRING" id="207559.Dde_2174"/>
<proteinExistence type="predicted"/>